<dbReference type="OrthoDB" id="415359at2759"/>
<dbReference type="GO" id="GO:0005737">
    <property type="term" value="C:cytoplasm"/>
    <property type="evidence" value="ECO:0007669"/>
    <property type="project" value="TreeGrafter"/>
</dbReference>
<feature type="compositionally biased region" description="Polar residues" evidence="1">
    <location>
        <begin position="298"/>
        <end position="357"/>
    </location>
</feature>
<organism evidence="3 4">
    <name type="scientific">Syncephalastrum racemosum</name>
    <name type="common">Filamentous fungus</name>
    <dbReference type="NCBI Taxonomy" id="13706"/>
    <lineage>
        <taxon>Eukaryota</taxon>
        <taxon>Fungi</taxon>
        <taxon>Fungi incertae sedis</taxon>
        <taxon>Mucoromycota</taxon>
        <taxon>Mucoromycotina</taxon>
        <taxon>Mucoromycetes</taxon>
        <taxon>Mucorales</taxon>
        <taxon>Syncephalastraceae</taxon>
        <taxon>Syncephalastrum</taxon>
    </lineage>
</organism>
<protein>
    <recommendedName>
        <fullName evidence="2">UBA domain-containing protein</fullName>
    </recommendedName>
</protein>
<feature type="domain" description="UBA" evidence="2">
    <location>
        <begin position="234"/>
        <end position="277"/>
    </location>
</feature>
<dbReference type="STRING" id="13706.A0A1X2HMG8"/>
<feature type="compositionally biased region" description="Polar residues" evidence="1">
    <location>
        <begin position="206"/>
        <end position="232"/>
    </location>
</feature>
<dbReference type="EMBL" id="MCGN01000002">
    <property type="protein sequence ID" value="ORZ00584.1"/>
    <property type="molecule type" value="Genomic_DNA"/>
</dbReference>
<dbReference type="PANTHER" id="PTHR16525:SF0">
    <property type="entry name" value="PROTEIN C12ORF4"/>
    <property type="match status" value="1"/>
</dbReference>
<dbReference type="SMART" id="SM00165">
    <property type="entry name" value="UBA"/>
    <property type="match status" value="1"/>
</dbReference>
<dbReference type="InterPro" id="IPR015940">
    <property type="entry name" value="UBA"/>
</dbReference>
<dbReference type="PANTHER" id="PTHR16525">
    <property type="entry name" value="PROTEIN C12ORF4"/>
    <property type="match status" value="1"/>
</dbReference>
<evidence type="ECO:0000256" key="1">
    <source>
        <dbReference type="SAM" id="MobiDB-lite"/>
    </source>
</evidence>
<keyword evidence="4" id="KW-1185">Reference proteome</keyword>
<proteinExistence type="predicted"/>
<dbReference type="Pfam" id="PF10154">
    <property type="entry name" value="Fy-3"/>
    <property type="match status" value="3"/>
</dbReference>
<evidence type="ECO:0000313" key="4">
    <source>
        <dbReference type="Proteomes" id="UP000242180"/>
    </source>
</evidence>
<dbReference type="Proteomes" id="UP000242180">
    <property type="component" value="Unassembled WGS sequence"/>
</dbReference>
<dbReference type="Gene3D" id="1.10.8.10">
    <property type="entry name" value="DNA helicase RuvA subunit, C-terminal domain"/>
    <property type="match status" value="1"/>
</dbReference>
<sequence>MPILRVPHAPPTNHTTSSTTASTCHRAISPFLAPALQSALSTLPNSHLHPLKPDKKAYADHTERYHTARDEDIFPLAYYSLVHCPVGSIFDTLLELEQNYTAAIQELHVAGQQALDAIRQRHARESEPADPGSYARHVEEIELFQASWQSDLLETQETQRREYREFVVEVYKEYQKQTAGDDRPRADKVDGKAILQAAAEKIRQDYPSQSRPRQSSITSQGSLSHRSATSLPANMDSRIEKMIHDIQEMGFGRDQAEAALMLANNNMEQAIMLLIEDPQKVMTAAAQHQQQQQQQQQKPGQSTSTPYKRSSSLSQVQRPTFSDVSSPAHSRNSSWNDSSTPPSRRQSLQRMSASNLLGSPPNSGNNGSPSASTAAAAAAAAASKNGKSWSPVSFLQQQKQVMESTNLSSVRKLGGWLGRAMENLGIDHDEVPALSAQQQPVESFTITLGTAQIKSTHNLRLLVTDPANDIFNPMPHDPTREIAYKAQTATKLYTSHLGAAIVLVELGELARSRDQQGATFGWRQYRSGKGSNEALFQRCQSSTEFHFPNIESQLTRIEADFEDHPVEEGSFFITRHSNLPLTQVVFHLVVDNDGVLANLSNRHKLIMGLRNILRLTTRYDIAQLSIPLLLLPERFLEQPEQHFPPSLWEHPQQQAAWLQKRGEAVMKCVKGFLIENSRSGKRSQGVADRADTVFGNGLRNVEFLLPNHTHVYGAAAAANHHHPSAENASEYAFQQFRTLLVNLFRTS</sequence>
<dbReference type="InterPro" id="IPR009060">
    <property type="entry name" value="UBA-like_sf"/>
</dbReference>
<evidence type="ECO:0000259" key="2">
    <source>
        <dbReference type="PROSITE" id="PS50030"/>
    </source>
</evidence>
<feature type="region of interest" description="Disordered" evidence="1">
    <location>
        <begin position="284"/>
        <end position="371"/>
    </location>
</feature>
<feature type="compositionally biased region" description="Low complexity" evidence="1">
    <location>
        <begin position="11"/>
        <end position="21"/>
    </location>
</feature>
<feature type="compositionally biased region" description="Low complexity" evidence="1">
    <location>
        <begin position="358"/>
        <end position="371"/>
    </location>
</feature>
<dbReference type="PROSITE" id="PS50030">
    <property type="entry name" value="UBA"/>
    <property type="match status" value="1"/>
</dbReference>
<accession>A0A1X2HMG8</accession>
<dbReference type="AlphaFoldDB" id="A0A1X2HMG8"/>
<dbReference type="SUPFAM" id="SSF46934">
    <property type="entry name" value="UBA-like"/>
    <property type="match status" value="1"/>
</dbReference>
<evidence type="ECO:0000313" key="3">
    <source>
        <dbReference type="EMBL" id="ORZ00584.1"/>
    </source>
</evidence>
<name>A0A1X2HMG8_SYNRA</name>
<dbReference type="InParanoid" id="A0A1X2HMG8"/>
<reference evidence="3 4" key="1">
    <citation type="submission" date="2016-07" db="EMBL/GenBank/DDBJ databases">
        <title>Pervasive Adenine N6-methylation of Active Genes in Fungi.</title>
        <authorList>
            <consortium name="DOE Joint Genome Institute"/>
            <person name="Mondo S.J."/>
            <person name="Dannebaum R.O."/>
            <person name="Kuo R.C."/>
            <person name="Labutti K."/>
            <person name="Haridas S."/>
            <person name="Kuo A."/>
            <person name="Salamov A."/>
            <person name="Ahrendt S.R."/>
            <person name="Lipzen A."/>
            <person name="Sullivan W."/>
            <person name="Andreopoulos W.B."/>
            <person name="Clum A."/>
            <person name="Lindquist E."/>
            <person name="Daum C."/>
            <person name="Ramamoorthy G.K."/>
            <person name="Gryganskyi A."/>
            <person name="Culley D."/>
            <person name="Magnuson J.K."/>
            <person name="James T.Y."/>
            <person name="O'Malley M.A."/>
            <person name="Stajich J.E."/>
            <person name="Spatafora J.W."/>
            <person name="Visel A."/>
            <person name="Grigoriev I.V."/>
        </authorList>
    </citation>
    <scope>NUCLEOTIDE SEQUENCE [LARGE SCALE GENOMIC DNA]</scope>
    <source>
        <strain evidence="3 4">NRRL 2496</strain>
    </source>
</reference>
<feature type="region of interest" description="Disordered" evidence="1">
    <location>
        <begin position="1"/>
        <end position="21"/>
    </location>
</feature>
<feature type="region of interest" description="Disordered" evidence="1">
    <location>
        <begin position="201"/>
        <end position="234"/>
    </location>
</feature>
<comment type="caution">
    <text evidence="3">The sequence shown here is derived from an EMBL/GenBank/DDBJ whole genome shotgun (WGS) entry which is preliminary data.</text>
</comment>
<dbReference type="InterPro" id="IPR019311">
    <property type="entry name" value="Fy-3"/>
</dbReference>
<gene>
    <name evidence="3" type="ORF">BCR43DRAFT_511573</name>
</gene>
<feature type="compositionally biased region" description="Low complexity" evidence="1">
    <location>
        <begin position="284"/>
        <end position="297"/>
    </location>
</feature>
<dbReference type="OMA" id="YCNMSTE"/>